<dbReference type="EMBL" id="JJPT01000078">
    <property type="protein sequence ID" value="KKG91391.1"/>
    <property type="molecule type" value="Genomic_DNA"/>
</dbReference>
<accession>A0A0F8K6U5</accession>
<comment type="caution">
    <text evidence="5">The sequence shown here is derived from an EMBL/GenBank/DDBJ whole genome shotgun (WGS) entry which is preliminary data.</text>
</comment>
<evidence type="ECO:0000313" key="5">
    <source>
        <dbReference type="EMBL" id="KKG83563.1"/>
    </source>
</evidence>
<reference evidence="7 8" key="1">
    <citation type="journal article" date="2015" name="ISME J.">
        <title>Genomic and phenotypic differentiation among Methanosarcina mazei populations from Columbia River sediment.</title>
        <authorList>
            <person name="Youngblut N.D."/>
            <person name="Wirth J.S."/>
            <person name="Henriksen J.R."/>
            <person name="Smith M."/>
            <person name="Simon H."/>
            <person name="Metcalf W.W."/>
            <person name="Whitaker R.J."/>
        </authorList>
    </citation>
    <scope>NUCLEOTIDE SEQUENCE [LARGE SCALE GENOMIC DNA]</scope>
    <source>
        <strain evidence="2 9">2.F.T.0.2</strain>
        <strain evidence="3 8">3.F.A.1A.1</strain>
        <strain evidence="4 7">3.H.A.2.1</strain>
        <strain evidence="5">3.H.A.2.4</strain>
        <strain evidence="6 10">3.H.M.1A.1</strain>
    </source>
</reference>
<gene>
    <name evidence="2" type="ORF">DU40_04650</name>
    <name evidence="3" type="ORF">DU52_08090</name>
    <name evidence="5" type="ORF">DU55_11455</name>
    <name evidence="4" type="ORF">DU63_10775</name>
    <name evidence="6" type="ORF">DU69_01390</name>
</gene>
<dbReference type="EMBL" id="JJPA01000166">
    <property type="protein sequence ID" value="KKG30453.1"/>
    <property type="molecule type" value="Genomic_DNA"/>
</dbReference>
<keyword evidence="1" id="KW-0812">Transmembrane</keyword>
<dbReference type="Proteomes" id="UP000034657">
    <property type="component" value="Unassembled WGS sequence"/>
</dbReference>
<dbReference type="Proteomes" id="UP000034597">
    <property type="component" value="Unassembled WGS sequence"/>
</dbReference>
<dbReference type="GeneID" id="24850090"/>
<dbReference type="Proteomes" id="UP000034817">
    <property type="component" value="Unassembled WGS sequence"/>
</dbReference>
<evidence type="ECO:0000313" key="8">
    <source>
        <dbReference type="Proteomes" id="UP000034399"/>
    </source>
</evidence>
<keyword evidence="1" id="KW-0472">Membrane</keyword>
<feature type="transmembrane region" description="Helical" evidence="1">
    <location>
        <begin position="43"/>
        <end position="66"/>
    </location>
</feature>
<evidence type="ECO:0000313" key="7">
    <source>
        <dbReference type="Proteomes" id="UP000034001"/>
    </source>
</evidence>
<evidence type="ECO:0000313" key="9">
    <source>
        <dbReference type="Proteomes" id="UP000034597"/>
    </source>
</evidence>
<sequence>MFWAAILFLDIVSIERLAAILTCFLNLFLLFLSLYVFSQALLWLSHGFLLFLFPRFSALVVSYVPCDSIRLNSPSKTGICTNARISEK</sequence>
<proteinExistence type="predicted"/>
<evidence type="ECO:0000256" key="1">
    <source>
        <dbReference type="SAM" id="Phobius"/>
    </source>
</evidence>
<protein>
    <submittedName>
        <fullName evidence="5">Uncharacterized protein</fullName>
    </submittedName>
</protein>
<dbReference type="RefSeq" id="WP_048041952.1">
    <property type="nucleotide sequence ID" value="NZ_CP187260.1"/>
</dbReference>
<evidence type="ECO:0000313" key="3">
    <source>
        <dbReference type="EMBL" id="KKG30453.1"/>
    </source>
</evidence>
<evidence type="ECO:0000313" key="2">
    <source>
        <dbReference type="EMBL" id="KKG02993.1"/>
    </source>
</evidence>
<dbReference type="EMBL" id="JJPP01000015">
    <property type="protein sequence ID" value="KKG83563.1"/>
    <property type="molecule type" value="Genomic_DNA"/>
</dbReference>
<dbReference type="AlphaFoldDB" id="A0A0F8K6U5"/>
<dbReference type="Proteomes" id="UP000034399">
    <property type="component" value="Unassembled WGS sequence"/>
</dbReference>
<dbReference type="EMBL" id="JJOT01000053">
    <property type="protein sequence ID" value="KKG02993.1"/>
    <property type="molecule type" value="Genomic_DNA"/>
</dbReference>
<evidence type="ECO:0000313" key="4">
    <source>
        <dbReference type="EMBL" id="KKG69413.1"/>
    </source>
</evidence>
<feature type="transmembrane region" description="Helical" evidence="1">
    <location>
        <begin position="17"/>
        <end position="37"/>
    </location>
</feature>
<keyword evidence="1" id="KW-1133">Transmembrane helix</keyword>
<evidence type="ECO:0000313" key="6">
    <source>
        <dbReference type="EMBL" id="KKG91391.1"/>
    </source>
</evidence>
<dbReference type="PATRIC" id="fig|2209.43.peg.2364"/>
<organism evidence="5">
    <name type="scientific">Methanosarcina mazei</name>
    <name type="common">Methanosarcina frisia</name>
    <dbReference type="NCBI Taxonomy" id="2209"/>
    <lineage>
        <taxon>Archaea</taxon>
        <taxon>Methanobacteriati</taxon>
        <taxon>Methanobacteriota</taxon>
        <taxon>Stenosarchaea group</taxon>
        <taxon>Methanomicrobia</taxon>
        <taxon>Methanosarcinales</taxon>
        <taxon>Methanosarcinaceae</taxon>
        <taxon>Methanosarcina</taxon>
    </lineage>
</organism>
<dbReference type="Proteomes" id="UP000034001">
    <property type="component" value="Unassembled WGS sequence"/>
</dbReference>
<evidence type="ECO:0000313" key="10">
    <source>
        <dbReference type="Proteomes" id="UP000034657"/>
    </source>
</evidence>
<name>A0A0F8K6U5_METMZ</name>
<dbReference type="EMBL" id="JJPO01000149">
    <property type="protein sequence ID" value="KKG69413.1"/>
    <property type="molecule type" value="Genomic_DNA"/>
</dbReference>